<protein>
    <recommendedName>
        <fullName evidence="1">DUF6531 domain-containing protein</fullName>
    </recommendedName>
</protein>
<dbReference type="InterPro" id="IPR045351">
    <property type="entry name" value="DUF6531"/>
</dbReference>
<evidence type="ECO:0000313" key="3">
    <source>
        <dbReference type="Proteomes" id="UP000054197"/>
    </source>
</evidence>
<dbReference type="AlphaFoldDB" id="A0A0W0H4K7"/>
<dbReference type="InterPro" id="IPR006530">
    <property type="entry name" value="YD"/>
</dbReference>
<name>A0A0W0H4K7_PSEFL</name>
<comment type="caution">
    <text evidence="2">The sequence shown here is derived from an EMBL/GenBank/DDBJ whole genome shotgun (WGS) entry which is preliminary data.</text>
</comment>
<dbReference type="EMBL" id="LKEF01000081">
    <property type="protein sequence ID" value="KTB55681.1"/>
    <property type="molecule type" value="Genomic_DNA"/>
</dbReference>
<organism evidence="2 3">
    <name type="scientific">Pseudomonas fluorescens ICMP 11288</name>
    <dbReference type="NCBI Taxonomy" id="1198309"/>
    <lineage>
        <taxon>Bacteria</taxon>
        <taxon>Pseudomonadati</taxon>
        <taxon>Pseudomonadota</taxon>
        <taxon>Gammaproteobacteria</taxon>
        <taxon>Pseudomonadales</taxon>
        <taxon>Pseudomonadaceae</taxon>
        <taxon>Pseudomonas</taxon>
    </lineage>
</organism>
<accession>A0A0W0H4K7</accession>
<feature type="domain" description="DUF6531" evidence="1">
    <location>
        <begin position="3"/>
        <end position="38"/>
    </location>
</feature>
<dbReference type="Gene3D" id="2.180.10.10">
    <property type="entry name" value="RHS repeat-associated core"/>
    <property type="match status" value="2"/>
</dbReference>
<reference evidence="2 3" key="1">
    <citation type="submission" date="2015-09" db="EMBL/GenBank/DDBJ databases">
        <title>Genome sequence of ICMP 11288.</title>
        <authorList>
            <person name="Visnovsky S."/>
            <person name="Lu A."/>
            <person name="Panda P."/>
            <person name="Pitman A."/>
        </authorList>
    </citation>
    <scope>NUCLEOTIDE SEQUENCE [LARGE SCALE GENOMIC DNA]</scope>
    <source>
        <strain evidence="2 3">ICMP 11288</strain>
    </source>
</reference>
<dbReference type="NCBIfam" id="TIGR01643">
    <property type="entry name" value="YD_repeat_2x"/>
    <property type="match status" value="2"/>
</dbReference>
<dbReference type="Proteomes" id="UP000054197">
    <property type="component" value="Unassembled WGS sequence"/>
</dbReference>
<evidence type="ECO:0000313" key="2">
    <source>
        <dbReference type="EMBL" id="KTB55681.1"/>
    </source>
</evidence>
<proteinExistence type="predicted"/>
<gene>
    <name evidence="2" type="ORF">AO063_29085</name>
</gene>
<sequence>MEVDGGLGFGWSHALAQRLVVSGDSVVWTDHENRRTEFVLPSAARPAITNSLAEAAIYLGELPDELVLAQASRFYHFRDGVLVAISDAYDNRLRVFRDRSGRVERLDNGVGRSLLLRYELGRIVAVDYQVHRAKGHEPFEWVTEQKVVSYAYDDLGRLVSATNAVGESEVYRYDEQHVIFERGLAGGASFFWEWDRAGKASRCVRHWASFSQMDTRYAWGDDGRVTVHNADGSREVYVHDNRARLVQHIDPDGAEHFKSYDDKGRLTVEQDPLGAVTGVSVRRRRTLGGAVSGGR</sequence>
<dbReference type="InterPro" id="IPR031325">
    <property type="entry name" value="RHS_repeat"/>
</dbReference>
<dbReference type="Pfam" id="PF20148">
    <property type="entry name" value="DUF6531"/>
    <property type="match status" value="1"/>
</dbReference>
<dbReference type="Pfam" id="PF05593">
    <property type="entry name" value="RHS_repeat"/>
    <property type="match status" value="1"/>
</dbReference>
<evidence type="ECO:0000259" key="1">
    <source>
        <dbReference type="Pfam" id="PF20148"/>
    </source>
</evidence>